<accession>A0A239ETP9</accession>
<dbReference type="SMART" id="SM00862">
    <property type="entry name" value="Trans_reg_C"/>
    <property type="match status" value="1"/>
</dbReference>
<dbReference type="Gene3D" id="1.10.10.10">
    <property type="entry name" value="Winged helix-like DNA-binding domain superfamily/Winged helix DNA-binding domain"/>
    <property type="match status" value="1"/>
</dbReference>
<keyword evidence="2" id="KW-0902">Two-component regulatory system</keyword>
<dbReference type="SMART" id="SM00448">
    <property type="entry name" value="REC"/>
    <property type="match status" value="1"/>
</dbReference>
<dbReference type="Proteomes" id="UP000198480">
    <property type="component" value="Unassembled WGS sequence"/>
</dbReference>
<dbReference type="PROSITE" id="PS50110">
    <property type="entry name" value="RESPONSE_REGULATORY"/>
    <property type="match status" value="1"/>
</dbReference>
<proteinExistence type="predicted"/>
<dbReference type="Pfam" id="PF00072">
    <property type="entry name" value="Response_reg"/>
    <property type="match status" value="1"/>
</dbReference>
<evidence type="ECO:0000259" key="8">
    <source>
        <dbReference type="PROSITE" id="PS50110"/>
    </source>
</evidence>
<evidence type="ECO:0000256" key="2">
    <source>
        <dbReference type="ARBA" id="ARBA00023012"/>
    </source>
</evidence>
<evidence type="ECO:0000256" key="5">
    <source>
        <dbReference type="ARBA" id="ARBA00023163"/>
    </source>
</evidence>
<dbReference type="InterPro" id="IPR001867">
    <property type="entry name" value="OmpR/PhoB-type_DNA-bd"/>
</dbReference>
<evidence type="ECO:0000313" key="10">
    <source>
        <dbReference type="EMBL" id="SNS47252.1"/>
    </source>
</evidence>
<dbReference type="CDD" id="cd00383">
    <property type="entry name" value="trans_reg_C"/>
    <property type="match status" value="1"/>
</dbReference>
<dbReference type="GO" id="GO:0032993">
    <property type="term" value="C:protein-DNA complex"/>
    <property type="evidence" value="ECO:0007669"/>
    <property type="project" value="TreeGrafter"/>
</dbReference>
<dbReference type="PANTHER" id="PTHR48111">
    <property type="entry name" value="REGULATOR OF RPOS"/>
    <property type="match status" value="1"/>
</dbReference>
<organism evidence="10 11">
    <name type="scientific">Belliella buryatensis</name>
    <dbReference type="NCBI Taxonomy" id="1500549"/>
    <lineage>
        <taxon>Bacteria</taxon>
        <taxon>Pseudomonadati</taxon>
        <taxon>Bacteroidota</taxon>
        <taxon>Cytophagia</taxon>
        <taxon>Cytophagales</taxon>
        <taxon>Cyclobacteriaceae</taxon>
        <taxon>Belliella</taxon>
    </lineage>
</organism>
<feature type="DNA-binding region" description="OmpR/PhoB-type" evidence="7">
    <location>
        <begin position="124"/>
        <end position="224"/>
    </location>
</feature>
<dbReference type="Gene3D" id="6.10.250.690">
    <property type="match status" value="1"/>
</dbReference>
<dbReference type="Gene3D" id="3.40.50.2300">
    <property type="match status" value="1"/>
</dbReference>
<evidence type="ECO:0000313" key="11">
    <source>
        <dbReference type="Proteomes" id="UP000198480"/>
    </source>
</evidence>
<evidence type="ECO:0000256" key="4">
    <source>
        <dbReference type="ARBA" id="ARBA00023125"/>
    </source>
</evidence>
<feature type="domain" description="OmpR/PhoB-type" evidence="9">
    <location>
        <begin position="124"/>
        <end position="224"/>
    </location>
</feature>
<dbReference type="EMBL" id="FZOK01000010">
    <property type="protein sequence ID" value="SNS47252.1"/>
    <property type="molecule type" value="Genomic_DNA"/>
</dbReference>
<dbReference type="RefSeq" id="WP_089241038.1">
    <property type="nucleotide sequence ID" value="NZ_FZOK01000010.1"/>
</dbReference>
<dbReference type="GO" id="GO:0006355">
    <property type="term" value="P:regulation of DNA-templated transcription"/>
    <property type="evidence" value="ECO:0007669"/>
    <property type="project" value="InterPro"/>
</dbReference>
<dbReference type="InterPro" id="IPR039420">
    <property type="entry name" value="WalR-like"/>
</dbReference>
<dbReference type="OrthoDB" id="9790442at2"/>
<feature type="modified residue" description="4-aspartylphosphate" evidence="6">
    <location>
        <position position="51"/>
    </location>
</feature>
<keyword evidence="5" id="KW-0804">Transcription</keyword>
<keyword evidence="1 6" id="KW-0597">Phosphoprotein</keyword>
<dbReference type="InterPro" id="IPR011006">
    <property type="entry name" value="CheY-like_superfamily"/>
</dbReference>
<dbReference type="GO" id="GO:0000976">
    <property type="term" value="F:transcription cis-regulatory region binding"/>
    <property type="evidence" value="ECO:0007669"/>
    <property type="project" value="TreeGrafter"/>
</dbReference>
<reference evidence="11" key="1">
    <citation type="submission" date="2017-06" db="EMBL/GenBank/DDBJ databases">
        <authorList>
            <person name="Varghese N."/>
            <person name="Submissions S."/>
        </authorList>
    </citation>
    <scope>NUCLEOTIDE SEQUENCE [LARGE SCALE GENOMIC DNA]</scope>
    <source>
        <strain evidence="11">5C</strain>
    </source>
</reference>
<evidence type="ECO:0000259" key="9">
    <source>
        <dbReference type="PROSITE" id="PS51755"/>
    </source>
</evidence>
<dbReference type="GO" id="GO:0005829">
    <property type="term" value="C:cytosol"/>
    <property type="evidence" value="ECO:0007669"/>
    <property type="project" value="TreeGrafter"/>
</dbReference>
<dbReference type="SUPFAM" id="SSF52172">
    <property type="entry name" value="CheY-like"/>
    <property type="match status" value="1"/>
</dbReference>
<feature type="domain" description="Response regulatory" evidence="8">
    <location>
        <begin position="2"/>
        <end position="116"/>
    </location>
</feature>
<dbReference type="InterPro" id="IPR001789">
    <property type="entry name" value="Sig_transdc_resp-reg_receiver"/>
</dbReference>
<dbReference type="PANTHER" id="PTHR48111:SF22">
    <property type="entry name" value="REGULATOR OF RPOS"/>
    <property type="match status" value="1"/>
</dbReference>
<sequence>MKVLIIEDEIEIAEAIHNYFLGSPVVCEIVTNVKDASEKIDLYDYDCILLDIGLPDGSGFDILEEIKIRKKSDSVIIISAKNSLDDKLKGLEIGADDFLTKPFHMAELAMRITAVTRRKMFDGNNIVEFGGITLDLINNTVKYKNENLDLTPREFRLLRLFLSSHQRVLSKTAIADHLLGEQVDFVDSDKLVYAHIKNLKKKLQQAGCPEYIKTVYGIGYKFSID</sequence>
<name>A0A239ETP9_9BACT</name>
<evidence type="ECO:0000256" key="6">
    <source>
        <dbReference type="PROSITE-ProRule" id="PRU00169"/>
    </source>
</evidence>
<keyword evidence="11" id="KW-1185">Reference proteome</keyword>
<evidence type="ECO:0000256" key="1">
    <source>
        <dbReference type="ARBA" id="ARBA00022553"/>
    </source>
</evidence>
<dbReference type="AlphaFoldDB" id="A0A239ETP9"/>
<dbReference type="PROSITE" id="PS51755">
    <property type="entry name" value="OMPR_PHOB"/>
    <property type="match status" value="1"/>
</dbReference>
<dbReference type="InterPro" id="IPR036388">
    <property type="entry name" value="WH-like_DNA-bd_sf"/>
</dbReference>
<keyword evidence="4 7" id="KW-0238">DNA-binding</keyword>
<evidence type="ECO:0000256" key="7">
    <source>
        <dbReference type="PROSITE-ProRule" id="PRU01091"/>
    </source>
</evidence>
<dbReference type="GO" id="GO:0000156">
    <property type="term" value="F:phosphorelay response regulator activity"/>
    <property type="evidence" value="ECO:0007669"/>
    <property type="project" value="TreeGrafter"/>
</dbReference>
<protein>
    <submittedName>
        <fullName evidence="10">DNA-binding response regulator, OmpR family, contains REC and winged-helix (WHTH) domain</fullName>
    </submittedName>
</protein>
<dbReference type="Pfam" id="PF00486">
    <property type="entry name" value="Trans_reg_C"/>
    <property type="match status" value="1"/>
</dbReference>
<evidence type="ECO:0000256" key="3">
    <source>
        <dbReference type="ARBA" id="ARBA00023015"/>
    </source>
</evidence>
<keyword evidence="3" id="KW-0805">Transcription regulation</keyword>
<gene>
    <name evidence="10" type="ORF">SAMN06295967_11086</name>
</gene>